<feature type="non-terminal residue" evidence="1">
    <location>
        <position position="136"/>
    </location>
</feature>
<evidence type="ECO:0000313" key="1">
    <source>
        <dbReference type="EMBL" id="CAE8598776.1"/>
    </source>
</evidence>
<proteinExistence type="predicted"/>
<comment type="caution">
    <text evidence="1">The sequence shown here is derived from an EMBL/GenBank/DDBJ whole genome shotgun (WGS) entry which is preliminary data.</text>
</comment>
<protein>
    <submittedName>
        <fullName evidence="1">Uncharacterized protein</fullName>
    </submittedName>
</protein>
<dbReference type="EMBL" id="CAJNNV010010549">
    <property type="protein sequence ID" value="CAE8598776.1"/>
    <property type="molecule type" value="Genomic_DNA"/>
</dbReference>
<dbReference type="AlphaFoldDB" id="A0A813EE25"/>
<accession>A0A813EE25</accession>
<name>A0A813EE25_POLGL</name>
<organism evidence="1 2">
    <name type="scientific">Polarella glacialis</name>
    <name type="common">Dinoflagellate</name>
    <dbReference type="NCBI Taxonomy" id="89957"/>
    <lineage>
        <taxon>Eukaryota</taxon>
        <taxon>Sar</taxon>
        <taxon>Alveolata</taxon>
        <taxon>Dinophyceae</taxon>
        <taxon>Suessiales</taxon>
        <taxon>Suessiaceae</taxon>
        <taxon>Polarella</taxon>
    </lineage>
</organism>
<evidence type="ECO:0000313" key="2">
    <source>
        <dbReference type="Proteomes" id="UP000654075"/>
    </source>
</evidence>
<reference evidence="1" key="1">
    <citation type="submission" date="2021-02" db="EMBL/GenBank/DDBJ databases">
        <authorList>
            <person name="Dougan E. K."/>
            <person name="Rhodes N."/>
            <person name="Thang M."/>
            <person name="Chan C."/>
        </authorList>
    </citation>
    <scope>NUCLEOTIDE SEQUENCE</scope>
</reference>
<sequence>PAKTKLGGGVSTTDTSWLVTLGKLTCHCAAKVGPLSAGIMAAPAVAPKAAAAGPAAESLAETVPEVIRRVTLWNPLILSGFVWAAGCAANAVWHAPEAPLTSPELLQEQLQRRIMSIPIPSESPRYQQYKQPQPQL</sequence>
<dbReference type="Proteomes" id="UP000654075">
    <property type="component" value="Unassembled WGS sequence"/>
</dbReference>
<keyword evidence="2" id="KW-1185">Reference proteome</keyword>
<gene>
    <name evidence="1" type="ORF">PGLA1383_LOCUS17176</name>
</gene>
<feature type="non-terminal residue" evidence="1">
    <location>
        <position position="1"/>
    </location>
</feature>